<gene>
    <name evidence="1" type="ORF">K488DRAFT_68985</name>
</gene>
<evidence type="ECO:0000313" key="1">
    <source>
        <dbReference type="EMBL" id="KAI0034715.1"/>
    </source>
</evidence>
<sequence>MPNSPKELTEIFAEAFGPFDEAEAIKPPRKGTRRKPLNLHGFIMSCGGHITGLDHTEQQYAQGMLDVPSLALKGADLPSLELHGHSIRFRGTLILGADELSHLQPDALATIGRQYRDRLRSNTITPVFKDISHLMKRYGDIRIHLQITGTKTWPATYLRSTEYPDALIIRAIGESTVLSSEKPSSE</sequence>
<keyword evidence="2" id="KW-1185">Reference proteome</keyword>
<comment type="caution">
    <text evidence="1">The sequence shown here is derived from an EMBL/GenBank/DDBJ whole genome shotgun (WGS) entry which is preliminary data.</text>
</comment>
<evidence type="ECO:0000313" key="2">
    <source>
        <dbReference type="Proteomes" id="UP000814128"/>
    </source>
</evidence>
<name>A0ACB8QSX3_9AGAM</name>
<accession>A0ACB8QSX3</accession>
<dbReference type="EMBL" id="MU273496">
    <property type="protein sequence ID" value="KAI0034715.1"/>
    <property type="molecule type" value="Genomic_DNA"/>
</dbReference>
<protein>
    <submittedName>
        <fullName evidence="1">Uncharacterized protein</fullName>
    </submittedName>
</protein>
<organism evidence="1 2">
    <name type="scientific">Vararia minispora EC-137</name>
    <dbReference type="NCBI Taxonomy" id="1314806"/>
    <lineage>
        <taxon>Eukaryota</taxon>
        <taxon>Fungi</taxon>
        <taxon>Dikarya</taxon>
        <taxon>Basidiomycota</taxon>
        <taxon>Agaricomycotina</taxon>
        <taxon>Agaricomycetes</taxon>
        <taxon>Russulales</taxon>
        <taxon>Lachnocladiaceae</taxon>
        <taxon>Vararia</taxon>
    </lineage>
</organism>
<proteinExistence type="predicted"/>
<reference evidence="1" key="2">
    <citation type="journal article" date="2022" name="New Phytol.">
        <title>Evolutionary transition to the ectomycorrhizal habit in the genomes of a hyperdiverse lineage of mushroom-forming fungi.</title>
        <authorList>
            <person name="Looney B."/>
            <person name="Miyauchi S."/>
            <person name="Morin E."/>
            <person name="Drula E."/>
            <person name="Courty P.E."/>
            <person name="Kohler A."/>
            <person name="Kuo A."/>
            <person name="LaButti K."/>
            <person name="Pangilinan J."/>
            <person name="Lipzen A."/>
            <person name="Riley R."/>
            <person name="Andreopoulos W."/>
            <person name="He G."/>
            <person name="Johnson J."/>
            <person name="Nolan M."/>
            <person name="Tritt A."/>
            <person name="Barry K.W."/>
            <person name="Grigoriev I.V."/>
            <person name="Nagy L.G."/>
            <person name="Hibbett D."/>
            <person name="Henrissat B."/>
            <person name="Matheny P.B."/>
            <person name="Labbe J."/>
            <person name="Martin F.M."/>
        </authorList>
    </citation>
    <scope>NUCLEOTIDE SEQUENCE</scope>
    <source>
        <strain evidence="1">EC-137</strain>
    </source>
</reference>
<reference evidence="1" key="1">
    <citation type="submission" date="2021-02" db="EMBL/GenBank/DDBJ databases">
        <authorList>
            <consortium name="DOE Joint Genome Institute"/>
            <person name="Ahrendt S."/>
            <person name="Looney B.P."/>
            <person name="Miyauchi S."/>
            <person name="Morin E."/>
            <person name="Drula E."/>
            <person name="Courty P.E."/>
            <person name="Chicoki N."/>
            <person name="Fauchery L."/>
            <person name="Kohler A."/>
            <person name="Kuo A."/>
            <person name="Labutti K."/>
            <person name="Pangilinan J."/>
            <person name="Lipzen A."/>
            <person name="Riley R."/>
            <person name="Andreopoulos W."/>
            <person name="He G."/>
            <person name="Johnson J."/>
            <person name="Barry K.W."/>
            <person name="Grigoriev I.V."/>
            <person name="Nagy L."/>
            <person name="Hibbett D."/>
            <person name="Henrissat B."/>
            <person name="Matheny P.B."/>
            <person name="Labbe J."/>
            <person name="Martin F."/>
        </authorList>
    </citation>
    <scope>NUCLEOTIDE SEQUENCE</scope>
    <source>
        <strain evidence="1">EC-137</strain>
    </source>
</reference>
<dbReference type="Proteomes" id="UP000814128">
    <property type="component" value="Unassembled WGS sequence"/>
</dbReference>